<name>A0ABD6EKK2_9BILA</name>
<evidence type="ECO:0000259" key="4">
    <source>
        <dbReference type="Pfam" id="PF26573"/>
    </source>
</evidence>
<dbReference type="PANTHER" id="PTHR31139:SF4">
    <property type="entry name" value="ECTOPIC P GRANULES PROTEIN 5 HOMOLOG"/>
    <property type="match status" value="1"/>
</dbReference>
<feature type="domain" description="Epg5-like central TPR repeats" evidence="3">
    <location>
        <begin position="818"/>
        <end position="1180"/>
    </location>
</feature>
<comment type="caution">
    <text evidence="5">The sequence shown here is derived from an EMBL/GenBank/DDBJ whole genome shotgun (WGS) entry which is preliminary data.</text>
</comment>
<dbReference type="Pfam" id="PF26103">
    <property type="entry name" value="TPR_Epg5"/>
    <property type="match status" value="1"/>
</dbReference>
<evidence type="ECO:0000313" key="5">
    <source>
        <dbReference type="EMBL" id="MFH4976800.1"/>
    </source>
</evidence>
<gene>
    <name evidence="5" type="ORF">AB6A40_003509</name>
</gene>
<dbReference type="GO" id="GO:0006914">
    <property type="term" value="P:autophagy"/>
    <property type="evidence" value="ECO:0007669"/>
    <property type="project" value="UniProtKB-KW"/>
</dbReference>
<organism evidence="5 6">
    <name type="scientific">Gnathostoma spinigerum</name>
    <dbReference type="NCBI Taxonomy" id="75299"/>
    <lineage>
        <taxon>Eukaryota</taxon>
        <taxon>Metazoa</taxon>
        <taxon>Ecdysozoa</taxon>
        <taxon>Nematoda</taxon>
        <taxon>Chromadorea</taxon>
        <taxon>Rhabditida</taxon>
        <taxon>Spirurina</taxon>
        <taxon>Gnathostomatomorpha</taxon>
        <taxon>Gnathostomatoidea</taxon>
        <taxon>Gnathostomatidae</taxon>
        <taxon>Gnathostoma</taxon>
    </lineage>
</organism>
<comment type="similarity">
    <text evidence="1">Belongs to the EPG5 family.</text>
</comment>
<dbReference type="Pfam" id="PF26573">
    <property type="entry name" value="TPR_Epg5_2"/>
    <property type="match status" value="1"/>
</dbReference>
<keyword evidence="6" id="KW-1185">Reference proteome</keyword>
<evidence type="ECO:0000259" key="3">
    <source>
        <dbReference type="Pfam" id="PF26103"/>
    </source>
</evidence>
<dbReference type="PANTHER" id="PTHR31139">
    <property type="entry name" value="ECTOPIC P GRANULES PROTEIN 5 HOMOLOG"/>
    <property type="match status" value="1"/>
</dbReference>
<evidence type="ECO:0000256" key="1">
    <source>
        <dbReference type="ARBA" id="ARBA00010948"/>
    </source>
</evidence>
<dbReference type="EMBL" id="JBGFUD010001824">
    <property type="protein sequence ID" value="MFH4976800.1"/>
    <property type="molecule type" value="Genomic_DNA"/>
</dbReference>
<proteinExistence type="inferred from homology"/>
<protein>
    <submittedName>
        <fullName evidence="5">Uncharacterized protein</fullName>
    </submittedName>
</protein>
<evidence type="ECO:0000313" key="6">
    <source>
        <dbReference type="Proteomes" id="UP001608902"/>
    </source>
</evidence>
<reference evidence="5 6" key="1">
    <citation type="submission" date="2024-08" db="EMBL/GenBank/DDBJ databases">
        <title>Gnathostoma spinigerum genome.</title>
        <authorList>
            <person name="Gonzalez-Bertolin B."/>
            <person name="Monzon S."/>
            <person name="Zaballos A."/>
            <person name="Jimenez P."/>
            <person name="Dekumyoy P."/>
            <person name="Varona S."/>
            <person name="Cuesta I."/>
            <person name="Sumanam S."/>
            <person name="Adisakwattana P."/>
            <person name="Gasser R.B."/>
            <person name="Hernandez-Gonzalez A."/>
            <person name="Young N.D."/>
            <person name="Perteguer M.J."/>
        </authorList>
    </citation>
    <scope>NUCLEOTIDE SEQUENCE [LARGE SCALE GENOMIC DNA]</scope>
    <source>
        <strain evidence="5">AL3</strain>
        <tissue evidence="5">Liver</tissue>
    </source>
</reference>
<keyword evidence="2" id="KW-0072">Autophagy</keyword>
<sequence length="1651" mass="186776">MEESLRDDYSKVGAEAIGLMIDTSPALFSSVLRIIDRNLDSLEEFAVEILSLAPLAKCRLSEEEVGSICGKWLINRPPDHAGSRIARRILGSMNWGVLEDGQLWLPQNVHEECAETILKGHMTQCKGANSLIAKSWSAVSKLSSKLSEHEAVFDLFCWDVLLRLKLPSKSGHSSPPSDLVAFYLHIIQYSFSSPEFFLSDGLPYLYELISAGCYSAACVIIVRFISDFPLCVDDLVNIDGFLEYFDRLLHFGESSYAYQLIGGTNHFPGPVLRLLESAINYKLSEVCDESHLCAWGKLLCAKKLNEWNGDRNILYLIGVLVPIAFERDQHKIMGLLDCFRSTYASSIQRWKENAKGLLSWLGGDSELPPLIDTSNLGVSPWASFLLLKAEEICLSEFYKEYDVYMAKHMDYGLDQIVKKAGSKSHLPVALKHIRCIRWLDLCCTDGLYTHPVFPLACQHFAFYLFQRTSYFGSKVCRGRRIMSSDVAFMQVEKLQKQILPKAQNESEKEANNVALFYKAFSQWLRTPDIFDVEFRDFNTLLLDEQLQLLLIGDVCPFQFVDLNRLAEERINKKKVYSLTRHIGSFLPRKSYSGPTTITGLVQTVLKKTTYLPFPSLPLHEGLPEEPKIDISTASDPRRCIELCNMEINVINQAARTLLAARDKVEDLNTTYINEFAGLYADALTELSILLKCGNIFGYQCEKPVSVNVSVTASQYQTNIARSMEENRIRRSNELSTAYSHLVDSTSIHSARFEAIALSLSNLLQRADDTQKKHLYRSGHALFFHCASSLSSLEMTFLAVSKSFCSVFDRLGKAFIAGQPDCQREVMNLVLNGSHLAHMVVPHFTPECVPTPELLFIYSTLSSALRVKETSSAAFELMERLNINNINQRMSADHFAQLLPITFENAAMVSGQSEKYEKLCSSHFIQAMFYSFPDNLLSGLRLALSACDTGSTPVPIFSMIVQAFAADDVIEIARKPEYRATPILASDVIDVIRKQFVHSRRELSSRFFAIWSKYLPIVVQLCCFFEIQVVESSFDPDHSFAEAQNELDKTFTECCTLFGPLIEPLEMGISPWSPADYDAANLVVGAFVSLLKRLHEIYATHLPPGAENVEARLWQYYASKYIVLKRGGSHVHRILEDNVVRLCWQEFWPSMGDMSEMVRVMDEGASESGSLITQIVVRIPWPSIVQQQLNEVPEARYAFYGLLLTILSRCVARLSNYEICRASMPRLLASLQSCSWNYVKLDRLNSVSNWISRSFSPDVLADADEVTASFLTLFRRVCLFSTVSTNQQSLSQDECAKQAVYLKTNVNLMLRSTRDLEWMSAYFGNLIKATNEVMMSKAPTTDDLSCLSKELTAFLSTAIASKQKDLLVKTLREFLSTHPDSPLVLWLMRTTMDSVNAAYVGSALSIISTCIRAYFDRQNSNWGTVVNWVNLPDPLCRQRLFAVPKSDSDAGSDFLCLNTFILCSLHACTSASDETRVLQELLEYVTRIKPKNLPDEASFILIIEKLINLIVRQFSFNIRKGNEMMTNCIEWLHRVQSSEQSTSLFSMIGLSKKDAFPPRVRFISHVMELFLIQQTTSSEQPPRNAVNAPVLNSRVQDFKKLSSNKNYSQYESVILSIDRYFTLVQQYYIVHASELMHFCIKSLYSENFLQKL</sequence>
<evidence type="ECO:0000256" key="2">
    <source>
        <dbReference type="ARBA" id="ARBA00023006"/>
    </source>
</evidence>
<dbReference type="Proteomes" id="UP001608902">
    <property type="component" value="Unassembled WGS sequence"/>
</dbReference>
<dbReference type="InterPro" id="IPR051436">
    <property type="entry name" value="Autophagy-related_EPG5"/>
</dbReference>
<dbReference type="InterPro" id="IPR058750">
    <property type="entry name" value="TPR_Epg5"/>
</dbReference>
<accession>A0ABD6EKK2</accession>
<dbReference type="InterPro" id="IPR059030">
    <property type="entry name" value="TPR_Epg5_mid"/>
</dbReference>
<feature type="domain" description="Epg5-like TPR" evidence="4">
    <location>
        <begin position="395"/>
        <end position="556"/>
    </location>
</feature>